<dbReference type="RefSeq" id="WP_385877647.1">
    <property type="nucleotide sequence ID" value="NZ_JBHLXE010000104.1"/>
</dbReference>
<proteinExistence type="predicted"/>
<accession>A0ABV6CC16</accession>
<evidence type="ECO:0000313" key="2">
    <source>
        <dbReference type="Proteomes" id="UP001589758"/>
    </source>
</evidence>
<keyword evidence="2" id="KW-1185">Reference proteome</keyword>
<dbReference type="InterPro" id="IPR010710">
    <property type="entry name" value="DUF1289"/>
</dbReference>
<dbReference type="PANTHER" id="PTHR35175:SF1">
    <property type="entry name" value="OXIDOREDUCTASE"/>
    <property type="match status" value="1"/>
</dbReference>
<reference evidence="1 2" key="1">
    <citation type="submission" date="2024-09" db="EMBL/GenBank/DDBJ databases">
        <authorList>
            <person name="Sun Q."/>
            <person name="Mori K."/>
        </authorList>
    </citation>
    <scope>NUCLEOTIDE SEQUENCE [LARGE SCALE GENOMIC DNA]</scope>
    <source>
        <strain evidence="1 2">CCM 8545</strain>
    </source>
</reference>
<name>A0ABV6CC16_9GAMM</name>
<comment type="caution">
    <text evidence="1">The sequence shown here is derived from an EMBL/GenBank/DDBJ whole genome shotgun (WGS) entry which is preliminary data.</text>
</comment>
<dbReference type="Proteomes" id="UP001589758">
    <property type="component" value="Unassembled WGS sequence"/>
</dbReference>
<gene>
    <name evidence="1" type="ORF">ACFFIT_10620</name>
</gene>
<protein>
    <submittedName>
        <fullName evidence="1">DUF1289 domain-containing protein</fullName>
    </submittedName>
</protein>
<evidence type="ECO:0000313" key="1">
    <source>
        <dbReference type="EMBL" id="MFC0180527.1"/>
    </source>
</evidence>
<dbReference type="EMBL" id="JBHLXE010000104">
    <property type="protein sequence ID" value="MFC0180527.1"/>
    <property type="molecule type" value="Genomic_DNA"/>
</dbReference>
<organism evidence="1 2">
    <name type="scientific">Thorsellia kenyensis</name>
    <dbReference type="NCBI Taxonomy" id="1549888"/>
    <lineage>
        <taxon>Bacteria</taxon>
        <taxon>Pseudomonadati</taxon>
        <taxon>Pseudomonadota</taxon>
        <taxon>Gammaproteobacteria</taxon>
        <taxon>Enterobacterales</taxon>
        <taxon>Thorselliaceae</taxon>
        <taxon>Thorsellia</taxon>
    </lineage>
</organism>
<sequence length="91" mass="10897">MSEQFEFFEIPSPCIRVCQTNEKGICMGCFRNRAERFEWLNYNNTQKREVIRLTKQRYARYVRSKKAAMQQSNVPSLNQIVVDQLPLFDEE</sequence>
<dbReference type="Pfam" id="PF06945">
    <property type="entry name" value="DUF1289"/>
    <property type="match status" value="1"/>
</dbReference>
<dbReference type="PANTHER" id="PTHR35175">
    <property type="entry name" value="DUF1289 DOMAIN-CONTAINING PROTEIN"/>
    <property type="match status" value="1"/>
</dbReference>